<evidence type="ECO:0000256" key="8">
    <source>
        <dbReference type="ARBA" id="ARBA00022840"/>
    </source>
</evidence>
<keyword evidence="5 11" id="KW-0545">Nucleotide biosynthesis</keyword>
<dbReference type="EC" id="2.7.4.9" evidence="2 11"/>
<evidence type="ECO:0000313" key="13">
    <source>
        <dbReference type="EMBL" id="MFC3713653.1"/>
    </source>
</evidence>
<gene>
    <name evidence="11 13" type="primary">tmk</name>
    <name evidence="13" type="ORF">ACFOMD_13820</name>
</gene>
<keyword evidence="8 11" id="KW-0067">ATP-binding</keyword>
<organism evidence="13 14">
    <name type="scientific">Sphingoaurantiacus capsulatus</name>
    <dbReference type="NCBI Taxonomy" id="1771310"/>
    <lineage>
        <taxon>Bacteria</taxon>
        <taxon>Pseudomonadati</taxon>
        <taxon>Pseudomonadota</taxon>
        <taxon>Alphaproteobacteria</taxon>
        <taxon>Sphingomonadales</taxon>
        <taxon>Sphingosinicellaceae</taxon>
        <taxon>Sphingoaurantiacus</taxon>
    </lineage>
</organism>
<dbReference type="CDD" id="cd01672">
    <property type="entry name" value="TMPK"/>
    <property type="match status" value="1"/>
</dbReference>
<evidence type="ECO:0000256" key="11">
    <source>
        <dbReference type="HAMAP-Rule" id="MF_00165"/>
    </source>
</evidence>
<accession>A0ABV7XEF0</accession>
<sequence>MMTGRFVSFEGGEGAGKSTQLRRLAERLREAGQEVVTTREPGGTPGADAIRQLILTGDADRWGVRAEALLMNASRADHVERLIRPTVARGAWLITDRYADSTLVYQGVGGGLPEDELRALHQVATDGLWPDLTLILDIPEGEGLARATARAGAEMRFESKGAAFHAAVRDGFRQRAAAEPDRCKLIDASGSVEDVATRIWAAVQPLL</sequence>
<comment type="caution">
    <text evidence="13">The sequence shown here is derived from an EMBL/GenBank/DDBJ whole genome shotgun (WGS) entry which is preliminary data.</text>
</comment>
<dbReference type="PROSITE" id="PS01331">
    <property type="entry name" value="THYMIDYLATE_KINASE"/>
    <property type="match status" value="1"/>
</dbReference>
<evidence type="ECO:0000256" key="5">
    <source>
        <dbReference type="ARBA" id="ARBA00022727"/>
    </source>
</evidence>
<dbReference type="PANTHER" id="PTHR10344">
    <property type="entry name" value="THYMIDYLATE KINASE"/>
    <property type="match status" value="1"/>
</dbReference>
<comment type="catalytic activity">
    <reaction evidence="10 11">
        <text>dTMP + ATP = dTDP + ADP</text>
        <dbReference type="Rhea" id="RHEA:13517"/>
        <dbReference type="ChEBI" id="CHEBI:30616"/>
        <dbReference type="ChEBI" id="CHEBI:58369"/>
        <dbReference type="ChEBI" id="CHEBI:63528"/>
        <dbReference type="ChEBI" id="CHEBI:456216"/>
        <dbReference type="EC" id="2.7.4.9"/>
    </reaction>
</comment>
<comment type="function">
    <text evidence="11">Phosphorylation of dTMP to form dTDP in both de novo and salvage pathways of dTTP synthesis.</text>
</comment>
<evidence type="ECO:0000256" key="10">
    <source>
        <dbReference type="ARBA" id="ARBA00048743"/>
    </source>
</evidence>
<evidence type="ECO:0000256" key="4">
    <source>
        <dbReference type="ARBA" id="ARBA00022679"/>
    </source>
</evidence>
<evidence type="ECO:0000256" key="9">
    <source>
        <dbReference type="ARBA" id="ARBA00029962"/>
    </source>
</evidence>
<evidence type="ECO:0000256" key="7">
    <source>
        <dbReference type="ARBA" id="ARBA00022777"/>
    </source>
</evidence>
<dbReference type="InterPro" id="IPR039430">
    <property type="entry name" value="Thymidylate_kin-like_dom"/>
</dbReference>
<keyword evidence="6 11" id="KW-0547">Nucleotide-binding</keyword>
<keyword evidence="4 11" id="KW-0808">Transferase</keyword>
<evidence type="ECO:0000256" key="3">
    <source>
        <dbReference type="ARBA" id="ARBA00017144"/>
    </source>
</evidence>
<dbReference type="NCBIfam" id="TIGR00041">
    <property type="entry name" value="DTMP_kinase"/>
    <property type="match status" value="1"/>
</dbReference>
<dbReference type="Proteomes" id="UP001595615">
    <property type="component" value="Unassembled WGS sequence"/>
</dbReference>
<keyword evidence="7 11" id="KW-0418">Kinase</keyword>
<evidence type="ECO:0000256" key="1">
    <source>
        <dbReference type="ARBA" id="ARBA00009776"/>
    </source>
</evidence>
<feature type="binding site" evidence="11">
    <location>
        <begin position="11"/>
        <end position="18"/>
    </location>
    <ligand>
        <name>ATP</name>
        <dbReference type="ChEBI" id="CHEBI:30616"/>
    </ligand>
</feature>
<dbReference type="EMBL" id="JBHRXV010000011">
    <property type="protein sequence ID" value="MFC3713653.1"/>
    <property type="molecule type" value="Genomic_DNA"/>
</dbReference>
<dbReference type="Gene3D" id="3.40.50.300">
    <property type="entry name" value="P-loop containing nucleotide triphosphate hydrolases"/>
    <property type="match status" value="1"/>
</dbReference>
<evidence type="ECO:0000313" key="14">
    <source>
        <dbReference type="Proteomes" id="UP001595615"/>
    </source>
</evidence>
<evidence type="ECO:0000256" key="6">
    <source>
        <dbReference type="ARBA" id="ARBA00022741"/>
    </source>
</evidence>
<dbReference type="InterPro" id="IPR018095">
    <property type="entry name" value="Thymidylate_kin_CS"/>
</dbReference>
<protein>
    <recommendedName>
        <fullName evidence="3 11">Thymidylate kinase</fullName>
        <ecNumber evidence="2 11">2.7.4.9</ecNumber>
    </recommendedName>
    <alternativeName>
        <fullName evidence="9 11">dTMP kinase</fullName>
    </alternativeName>
</protein>
<dbReference type="GO" id="GO:0004798">
    <property type="term" value="F:dTMP kinase activity"/>
    <property type="evidence" value="ECO:0007669"/>
    <property type="project" value="UniProtKB-EC"/>
</dbReference>
<keyword evidence="14" id="KW-1185">Reference proteome</keyword>
<dbReference type="InterPro" id="IPR018094">
    <property type="entry name" value="Thymidylate_kinase"/>
</dbReference>
<evidence type="ECO:0000256" key="2">
    <source>
        <dbReference type="ARBA" id="ARBA00012980"/>
    </source>
</evidence>
<name>A0ABV7XEF0_9SPHN</name>
<dbReference type="HAMAP" id="MF_00165">
    <property type="entry name" value="Thymidylate_kinase"/>
    <property type="match status" value="1"/>
</dbReference>
<proteinExistence type="inferred from homology"/>
<dbReference type="SUPFAM" id="SSF52540">
    <property type="entry name" value="P-loop containing nucleoside triphosphate hydrolases"/>
    <property type="match status" value="1"/>
</dbReference>
<evidence type="ECO:0000259" key="12">
    <source>
        <dbReference type="Pfam" id="PF02223"/>
    </source>
</evidence>
<dbReference type="RefSeq" id="WP_380863449.1">
    <property type="nucleotide sequence ID" value="NZ_JBHRXV010000011.1"/>
</dbReference>
<reference evidence="14" key="1">
    <citation type="journal article" date="2019" name="Int. J. Syst. Evol. Microbiol.">
        <title>The Global Catalogue of Microorganisms (GCM) 10K type strain sequencing project: providing services to taxonomists for standard genome sequencing and annotation.</title>
        <authorList>
            <consortium name="The Broad Institute Genomics Platform"/>
            <consortium name="The Broad Institute Genome Sequencing Center for Infectious Disease"/>
            <person name="Wu L."/>
            <person name="Ma J."/>
        </authorList>
    </citation>
    <scope>NUCLEOTIDE SEQUENCE [LARGE SCALE GENOMIC DNA]</scope>
    <source>
        <strain evidence="14">KCTC 42644</strain>
    </source>
</reference>
<comment type="similarity">
    <text evidence="1 11">Belongs to the thymidylate kinase family.</text>
</comment>
<dbReference type="PANTHER" id="PTHR10344:SF4">
    <property type="entry name" value="UMP-CMP KINASE 2, MITOCHONDRIAL"/>
    <property type="match status" value="1"/>
</dbReference>
<feature type="domain" description="Thymidylate kinase-like" evidence="12">
    <location>
        <begin position="9"/>
        <end position="199"/>
    </location>
</feature>
<dbReference type="InterPro" id="IPR027417">
    <property type="entry name" value="P-loop_NTPase"/>
</dbReference>
<dbReference type="Pfam" id="PF02223">
    <property type="entry name" value="Thymidylate_kin"/>
    <property type="match status" value="1"/>
</dbReference>